<dbReference type="SUPFAM" id="SSF53613">
    <property type="entry name" value="Ribokinase-like"/>
    <property type="match status" value="1"/>
</dbReference>
<evidence type="ECO:0000313" key="2">
    <source>
        <dbReference type="EMBL" id="QGY47262.1"/>
    </source>
</evidence>
<keyword evidence="2" id="KW-0808">Transferase</keyword>
<dbReference type="InterPro" id="IPR029056">
    <property type="entry name" value="Ribokinase-like"/>
</dbReference>
<gene>
    <name evidence="2" type="ORF">GM418_27435</name>
</gene>
<dbReference type="PANTHER" id="PTHR42774">
    <property type="entry name" value="PHOSPHOTRANSFERASE SYSTEM TRANSPORT PROTEIN"/>
    <property type="match status" value="1"/>
</dbReference>
<dbReference type="PANTHER" id="PTHR42774:SF3">
    <property type="entry name" value="KETOHEXOKINASE"/>
    <property type="match status" value="1"/>
</dbReference>
<dbReference type="GO" id="GO:0016301">
    <property type="term" value="F:kinase activity"/>
    <property type="evidence" value="ECO:0007669"/>
    <property type="project" value="UniProtKB-KW"/>
</dbReference>
<dbReference type="KEGG" id="mcos:GM418_27435"/>
<dbReference type="Gene3D" id="3.40.1190.20">
    <property type="match status" value="1"/>
</dbReference>
<dbReference type="RefSeq" id="WP_158870959.1">
    <property type="nucleotide sequence ID" value="NZ_CP046401.1"/>
</dbReference>
<proteinExistence type="predicted"/>
<protein>
    <submittedName>
        <fullName evidence="2">Sugar kinase</fullName>
    </submittedName>
</protein>
<keyword evidence="3" id="KW-1185">Reference proteome</keyword>
<dbReference type="AlphaFoldDB" id="A0A6I6K486"/>
<keyword evidence="2" id="KW-0418">Kinase</keyword>
<dbReference type="EMBL" id="CP046401">
    <property type="protein sequence ID" value="QGY47262.1"/>
    <property type="molecule type" value="Genomic_DNA"/>
</dbReference>
<dbReference type="InterPro" id="IPR011611">
    <property type="entry name" value="PfkB_dom"/>
</dbReference>
<evidence type="ECO:0000259" key="1">
    <source>
        <dbReference type="Pfam" id="PF00294"/>
    </source>
</evidence>
<evidence type="ECO:0000313" key="3">
    <source>
        <dbReference type="Proteomes" id="UP000428260"/>
    </source>
</evidence>
<feature type="domain" description="Carbohydrate kinase PfkB" evidence="1">
    <location>
        <begin position="8"/>
        <end position="283"/>
    </location>
</feature>
<dbReference type="InterPro" id="IPR052562">
    <property type="entry name" value="Ketohexokinase-related"/>
</dbReference>
<reference evidence="2 3" key="1">
    <citation type="submission" date="2019-11" db="EMBL/GenBank/DDBJ databases">
        <authorList>
            <person name="Zheng R.K."/>
            <person name="Sun C.M."/>
        </authorList>
    </citation>
    <scope>NUCLEOTIDE SEQUENCE [LARGE SCALE GENOMIC DNA]</scope>
    <source>
        <strain evidence="2 3">WC007</strain>
    </source>
</reference>
<dbReference type="Pfam" id="PF00294">
    <property type="entry name" value="PfkB"/>
    <property type="match status" value="1"/>
</dbReference>
<accession>A0A6I6K486</accession>
<organism evidence="2 3">
    <name type="scientific">Maribellus comscasis</name>
    <dbReference type="NCBI Taxonomy" id="2681766"/>
    <lineage>
        <taxon>Bacteria</taxon>
        <taxon>Pseudomonadati</taxon>
        <taxon>Bacteroidota</taxon>
        <taxon>Bacteroidia</taxon>
        <taxon>Marinilabiliales</taxon>
        <taxon>Prolixibacteraceae</taxon>
        <taxon>Maribellus</taxon>
    </lineage>
</organism>
<sequence>MKKSRGLFIGLTTIDIQYFVEEFPVSNVKLKSQPPDILVGGPATNAAVVFAKLNGNASLISAVGKNPFCDFVKNDFHQVNVNLTDLMEGEEFSPILALVVSSLKNGDRNIFTHHPKAICPKIAAEYLIESELPDIVMFDGFYPEVGIECAKIAKARNIPIVLDCGSWKPQYEELLNFADIAICSNNFYPQFTNNNQQVLSYLKEKNVKYFAISRGEKPILLYNNNTYEKIPVEGNQVIDTLGAGDFLHGAFCYYFVQYNNFEKALKKASEIATLSCRYKGTREWLNFLD</sequence>
<dbReference type="Proteomes" id="UP000428260">
    <property type="component" value="Chromosome"/>
</dbReference>
<name>A0A6I6K486_9BACT</name>